<dbReference type="PROSITE" id="PS50077">
    <property type="entry name" value="HEAT_REPEAT"/>
    <property type="match status" value="1"/>
</dbReference>
<keyword evidence="2" id="KW-0547">Nucleotide-binding</keyword>
<evidence type="ECO:0000313" key="6">
    <source>
        <dbReference type="Proteomes" id="UP001642484"/>
    </source>
</evidence>
<protein>
    <recommendedName>
        <fullName evidence="4">AIG1-type G domain-containing protein</fullName>
    </recommendedName>
</protein>
<dbReference type="InterPro" id="IPR051023">
    <property type="entry name" value="PP2A_Regulatory_Subunit_A"/>
</dbReference>
<dbReference type="InterPro" id="IPR027417">
    <property type="entry name" value="P-loop_NTPase"/>
</dbReference>
<feature type="repeat" description="HEAT" evidence="3">
    <location>
        <begin position="246"/>
        <end position="284"/>
    </location>
</feature>
<accession>A0ABP0N6S0</accession>
<evidence type="ECO:0000256" key="2">
    <source>
        <dbReference type="ARBA" id="ARBA00022741"/>
    </source>
</evidence>
<evidence type="ECO:0000256" key="3">
    <source>
        <dbReference type="PROSITE-ProRule" id="PRU00103"/>
    </source>
</evidence>
<feature type="domain" description="AIG1-type G" evidence="4">
    <location>
        <begin position="429"/>
        <end position="645"/>
    </location>
</feature>
<comment type="caution">
    <text evidence="5">The sequence shown here is derived from an EMBL/GenBank/DDBJ whole genome shotgun (WGS) entry which is preliminary data.</text>
</comment>
<dbReference type="Gene3D" id="3.40.50.300">
    <property type="entry name" value="P-loop containing nucleotide triphosphate hydrolases"/>
    <property type="match status" value="1"/>
</dbReference>
<evidence type="ECO:0000313" key="5">
    <source>
        <dbReference type="EMBL" id="CAK9057935.1"/>
    </source>
</evidence>
<organism evidence="5 6">
    <name type="scientific">Durusdinium trenchii</name>
    <dbReference type="NCBI Taxonomy" id="1381693"/>
    <lineage>
        <taxon>Eukaryota</taxon>
        <taxon>Sar</taxon>
        <taxon>Alveolata</taxon>
        <taxon>Dinophyceae</taxon>
        <taxon>Suessiales</taxon>
        <taxon>Symbiodiniaceae</taxon>
        <taxon>Durusdinium</taxon>
    </lineage>
</organism>
<dbReference type="InterPro" id="IPR011989">
    <property type="entry name" value="ARM-like"/>
</dbReference>
<dbReference type="Proteomes" id="UP001642484">
    <property type="component" value="Unassembled WGS sequence"/>
</dbReference>
<name>A0ABP0N6S0_9DINO</name>
<dbReference type="PANTHER" id="PTHR10648:SF4">
    <property type="entry name" value="PROTEIN PHOSPHATASE 2 (FORMERLY 2A), REGULATORY SUBUNIT A, BETA ISOFORM-RELATED"/>
    <property type="match status" value="1"/>
</dbReference>
<sequence length="667" mass="75013">MAGNGVDFNCLEFFKEEIRNENATIKIGAVNQLHLIASALGPQRTVSELIPYVVQVVQEEPLCNDDEFLYSMARQYAVLSDYINGNDEMLIAPLEHLAAQEETVIRDQAIQSLCKVIEKRPALAPDYLVPALHRLATKTDFFTARVSACALLPLAYRHVKEDQKAGLRKAFTMLCADETPMVRRAAAHKMRDFVSVCAKQDLLTDLIGVYKQLSQEDTQDTIRVACVHATLVIAKMLNADENRQHTVTVIKEAAEDRSWRVRLTVAKNFDQLCQAFGPELTAQKLMQPFIQLMKDNEQEVRKEAVRVIEACLNLPGSPASEPQRHMPRIDVQCFLCSVFALTLSLRALPQIHRVTATQRQALPVLGTVVGGKAALAVGVGLGSSFLSGFALLWALVRKRPKSTPPQGPPLLRPGKKPKMLAPAATKTLKVVLLGKTGHGKSTVGNKLLGQSAFKTSYSFSSETKGIQSDSSRHLCPQDYMPYNLQVYDTQGFMDTNMKLMVNMTEAIRRELQNIVELWKETKGGVHAFGYVVKLERMTAMDGEFAGCITKYIFNGAHGMPNLFLIMTYCQMELLQMDEEEKARWLQVEANRNSSFRTLYDLVGKNPTQVILVDNQRDEEMQTTYGHWRQMIHDIESPLEWKNDHGWKKLSDLINQQEELARNEKNNC</sequence>
<dbReference type="Pfam" id="PF04548">
    <property type="entry name" value="AIG1"/>
    <property type="match status" value="1"/>
</dbReference>
<dbReference type="SUPFAM" id="SSF48371">
    <property type="entry name" value="ARM repeat"/>
    <property type="match status" value="1"/>
</dbReference>
<evidence type="ECO:0000259" key="4">
    <source>
        <dbReference type="Pfam" id="PF04548"/>
    </source>
</evidence>
<reference evidence="5 6" key="1">
    <citation type="submission" date="2024-02" db="EMBL/GenBank/DDBJ databases">
        <authorList>
            <person name="Chen Y."/>
            <person name="Shah S."/>
            <person name="Dougan E. K."/>
            <person name="Thang M."/>
            <person name="Chan C."/>
        </authorList>
    </citation>
    <scope>NUCLEOTIDE SEQUENCE [LARGE SCALE GENOMIC DNA]</scope>
</reference>
<proteinExistence type="predicted"/>
<dbReference type="EMBL" id="CAXAMN010021319">
    <property type="protein sequence ID" value="CAK9057935.1"/>
    <property type="molecule type" value="Genomic_DNA"/>
</dbReference>
<dbReference type="PANTHER" id="PTHR10648">
    <property type="entry name" value="SERINE/THREONINE-PROTEIN PHOSPHATASE PP2A 65 KDA REGULATORY SUBUNIT"/>
    <property type="match status" value="1"/>
</dbReference>
<gene>
    <name evidence="5" type="ORF">CCMP2556_LOCUS28546</name>
</gene>
<keyword evidence="1" id="KW-0677">Repeat</keyword>
<evidence type="ECO:0000256" key="1">
    <source>
        <dbReference type="ARBA" id="ARBA00022737"/>
    </source>
</evidence>
<dbReference type="InterPro" id="IPR006703">
    <property type="entry name" value="G_AIG1"/>
</dbReference>
<dbReference type="InterPro" id="IPR021133">
    <property type="entry name" value="HEAT_type_2"/>
</dbReference>
<dbReference type="InterPro" id="IPR016024">
    <property type="entry name" value="ARM-type_fold"/>
</dbReference>
<dbReference type="Gene3D" id="1.25.10.10">
    <property type="entry name" value="Leucine-rich Repeat Variant"/>
    <property type="match status" value="1"/>
</dbReference>
<dbReference type="SUPFAM" id="SSF52540">
    <property type="entry name" value="P-loop containing nucleoside triphosphate hydrolases"/>
    <property type="match status" value="1"/>
</dbReference>
<keyword evidence="6" id="KW-1185">Reference proteome</keyword>